<keyword evidence="6" id="KW-1185">Reference proteome</keyword>
<evidence type="ECO:0000256" key="1">
    <source>
        <dbReference type="ARBA" id="ARBA00022741"/>
    </source>
</evidence>
<dbReference type="RefSeq" id="WP_284587811.1">
    <property type="nucleotide sequence ID" value="NZ_JASNUQ010000008.1"/>
</dbReference>
<accession>A0ABT7FWG6</accession>
<name>A0ABT7FWG6_9CORY</name>
<evidence type="ECO:0000259" key="4">
    <source>
        <dbReference type="PROSITE" id="PS50893"/>
    </source>
</evidence>
<reference evidence="5 6" key="1">
    <citation type="submission" date="2023-05" db="EMBL/GenBank/DDBJ databases">
        <title>Metabolic capabilities are highly conserved among human nasal-associated Corynebacterium species in pangenomic analyses.</title>
        <authorList>
            <person name="Tran T.H."/>
            <person name="Roberts A.Q."/>
            <person name="Escapa I.F."/>
            <person name="Gao W."/>
            <person name="Conlan S."/>
            <person name="Kong H."/>
            <person name="Segre J.A."/>
            <person name="Kelly M.S."/>
            <person name="Lemon K.P."/>
        </authorList>
    </citation>
    <scope>NUCLEOTIDE SEQUENCE [LARGE SCALE GENOMIC DNA]</scope>
    <source>
        <strain evidence="5 6">KPL3772</strain>
    </source>
</reference>
<proteinExistence type="predicted"/>
<organism evidence="5 6">
    <name type="scientific">Corynebacterium pseudodiphtheriticum</name>
    <dbReference type="NCBI Taxonomy" id="37637"/>
    <lineage>
        <taxon>Bacteria</taxon>
        <taxon>Bacillati</taxon>
        <taxon>Actinomycetota</taxon>
        <taxon>Actinomycetes</taxon>
        <taxon>Mycobacteriales</taxon>
        <taxon>Corynebacteriaceae</taxon>
        <taxon>Corynebacterium</taxon>
    </lineage>
</organism>
<sequence>MIAAESVLYQEIIKDISFEIPDHGVVGLVGPNGSGKTTLLRTLFGALQPTEGRVLLNGAPLASMRARKIAHELSVVAQDSGEPPQMTVAEVVRLGRLPHKDNSDDGIIDALKSVGMLHKAQAPLTHRSGGERQRVMIARAFIQDASHILLDEPTNHLDIHYQLEVFKLIKDYRANATVVLHDLNMALEYCDWVYLLEEGRLVESGPPGEVLVPEILEPIYNVRVVRTEHHLHFERFENEKPAQKNRPAPDRTAHPGRLQQRRN</sequence>
<feature type="domain" description="ABC transporter" evidence="4">
    <location>
        <begin position="2"/>
        <end position="223"/>
    </location>
</feature>
<keyword evidence="2 5" id="KW-0067">ATP-binding</keyword>
<dbReference type="Proteomes" id="UP001239759">
    <property type="component" value="Unassembled WGS sequence"/>
</dbReference>
<gene>
    <name evidence="5" type="ORF">QPX23_06275</name>
</gene>
<dbReference type="Pfam" id="PF00005">
    <property type="entry name" value="ABC_tran"/>
    <property type="match status" value="1"/>
</dbReference>
<dbReference type="SUPFAM" id="SSF52540">
    <property type="entry name" value="P-loop containing nucleoside triphosphate hydrolases"/>
    <property type="match status" value="1"/>
</dbReference>
<dbReference type="PROSITE" id="PS50893">
    <property type="entry name" value="ABC_TRANSPORTER_2"/>
    <property type="match status" value="1"/>
</dbReference>
<dbReference type="CDD" id="cd03214">
    <property type="entry name" value="ABC_Iron-Siderophores_B12_Hemin"/>
    <property type="match status" value="1"/>
</dbReference>
<protein>
    <submittedName>
        <fullName evidence="5">ABC transporter ATP-binding protein</fullName>
    </submittedName>
</protein>
<dbReference type="GO" id="GO:0005524">
    <property type="term" value="F:ATP binding"/>
    <property type="evidence" value="ECO:0007669"/>
    <property type="project" value="UniProtKB-KW"/>
</dbReference>
<dbReference type="EMBL" id="JASNUQ010000008">
    <property type="protein sequence ID" value="MDK4290331.1"/>
    <property type="molecule type" value="Genomic_DNA"/>
</dbReference>
<feature type="compositionally biased region" description="Basic and acidic residues" evidence="3">
    <location>
        <begin position="235"/>
        <end position="253"/>
    </location>
</feature>
<evidence type="ECO:0000313" key="6">
    <source>
        <dbReference type="Proteomes" id="UP001239759"/>
    </source>
</evidence>
<dbReference type="Gene3D" id="3.40.50.300">
    <property type="entry name" value="P-loop containing nucleotide triphosphate hydrolases"/>
    <property type="match status" value="1"/>
</dbReference>
<evidence type="ECO:0000256" key="3">
    <source>
        <dbReference type="SAM" id="MobiDB-lite"/>
    </source>
</evidence>
<comment type="caution">
    <text evidence="5">The sequence shown here is derived from an EMBL/GenBank/DDBJ whole genome shotgun (WGS) entry which is preliminary data.</text>
</comment>
<dbReference type="InterPro" id="IPR003439">
    <property type="entry name" value="ABC_transporter-like_ATP-bd"/>
</dbReference>
<dbReference type="InterPro" id="IPR003593">
    <property type="entry name" value="AAA+_ATPase"/>
</dbReference>
<evidence type="ECO:0000313" key="5">
    <source>
        <dbReference type="EMBL" id="MDK4290331.1"/>
    </source>
</evidence>
<feature type="region of interest" description="Disordered" evidence="3">
    <location>
        <begin position="235"/>
        <end position="263"/>
    </location>
</feature>
<dbReference type="SMART" id="SM00382">
    <property type="entry name" value="AAA"/>
    <property type="match status" value="1"/>
</dbReference>
<evidence type="ECO:0000256" key="2">
    <source>
        <dbReference type="ARBA" id="ARBA00022840"/>
    </source>
</evidence>
<dbReference type="PANTHER" id="PTHR42794:SF2">
    <property type="entry name" value="ABC TRANSPORTER ATP-BINDING PROTEIN"/>
    <property type="match status" value="1"/>
</dbReference>
<dbReference type="PANTHER" id="PTHR42794">
    <property type="entry name" value="HEMIN IMPORT ATP-BINDING PROTEIN HMUV"/>
    <property type="match status" value="1"/>
</dbReference>
<dbReference type="InterPro" id="IPR027417">
    <property type="entry name" value="P-loop_NTPase"/>
</dbReference>
<keyword evidence="1" id="KW-0547">Nucleotide-binding</keyword>